<sequence>MPRGTKLSQKEQGQIIALRKEGFTERSIATRIGRSNASIHQFLADPENYGTCKRSGRPQKISYRTKRRILAEISNSTKGCRRVKSELGIKSSHITVWRVIKKSPNLVRQQHVLN</sequence>
<accession>A0A6V7V1G9</accession>
<protein>
    <submittedName>
        <fullName evidence="4">Uncharacterized protein</fullName>
    </submittedName>
</protein>
<evidence type="ECO:0000259" key="3">
    <source>
        <dbReference type="Pfam" id="PF21517"/>
    </source>
</evidence>
<evidence type="ECO:0000313" key="4">
    <source>
        <dbReference type="EMBL" id="CAD2168794.1"/>
    </source>
</evidence>
<dbReference type="InterPro" id="IPR036388">
    <property type="entry name" value="WH-like_DNA-bd_sf"/>
</dbReference>
<dbReference type="AlphaFoldDB" id="A0A6V7V1G9"/>
<organism evidence="4 5">
    <name type="scientific">Meloidogyne enterolobii</name>
    <name type="common">Root-knot nematode worm</name>
    <name type="synonym">Meloidogyne mayaguensis</name>
    <dbReference type="NCBI Taxonomy" id="390850"/>
    <lineage>
        <taxon>Eukaryota</taxon>
        <taxon>Metazoa</taxon>
        <taxon>Ecdysozoa</taxon>
        <taxon>Nematoda</taxon>
        <taxon>Chromadorea</taxon>
        <taxon>Rhabditida</taxon>
        <taxon>Tylenchina</taxon>
        <taxon>Tylenchomorpha</taxon>
        <taxon>Tylenchoidea</taxon>
        <taxon>Meloidogynidae</taxon>
        <taxon>Meloidogyninae</taxon>
        <taxon>Meloidogyne</taxon>
    </lineage>
</organism>
<comment type="caution">
    <text evidence="4">The sequence shown here is derived from an EMBL/GenBank/DDBJ whole genome shotgun (WGS) entry which is preliminary data.</text>
</comment>
<evidence type="ECO:0000259" key="2">
    <source>
        <dbReference type="Pfam" id="PF11427"/>
    </source>
</evidence>
<evidence type="ECO:0000256" key="1">
    <source>
        <dbReference type="ARBA" id="ARBA00004123"/>
    </source>
</evidence>
<dbReference type="Proteomes" id="UP000580250">
    <property type="component" value="Unassembled WGS sequence"/>
</dbReference>
<dbReference type="SUPFAM" id="SSF46689">
    <property type="entry name" value="Homeodomain-like"/>
    <property type="match status" value="1"/>
</dbReference>
<dbReference type="Gene3D" id="1.10.10.60">
    <property type="entry name" value="Homeodomain-like"/>
    <property type="match status" value="1"/>
</dbReference>
<dbReference type="InterPro" id="IPR025898">
    <property type="entry name" value="Tc3_transposase_DNA-bd_dom"/>
</dbReference>
<reference evidence="4 5" key="1">
    <citation type="submission" date="2020-08" db="EMBL/GenBank/DDBJ databases">
        <authorList>
            <person name="Koutsovoulos G."/>
            <person name="Danchin GJ E."/>
        </authorList>
    </citation>
    <scope>NUCLEOTIDE SEQUENCE [LARGE SCALE GENOMIC DNA]</scope>
</reference>
<dbReference type="Pfam" id="PF21517">
    <property type="entry name" value="HTH_Tnp_Tc3_2_like"/>
    <property type="match status" value="1"/>
</dbReference>
<evidence type="ECO:0000313" key="5">
    <source>
        <dbReference type="Proteomes" id="UP000580250"/>
    </source>
</evidence>
<gene>
    <name evidence="4" type="ORF">MENT_LOCUS20151</name>
</gene>
<dbReference type="InterPro" id="IPR048703">
    <property type="entry name" value="Tnp_Tc3-like_HTH"/>
</dbReference>
<feature type="domain" description="Transposable element Tc3 transposase-like DNA-binding HTH" evidence="3">
    <location>
        <begin position="64"/>
        <end position="103"/>
    </location>
</feature>
<name>A0A6V7V1G9_MELEN</name>
<dbReference type="InterPro" id="IPR009057">
    <property type="entry name" value="Homeodomain-like_sf"/>
</dbReference>
<proteinExistence type="predicted"/>
<dbReference type="Gene3D" id="1.10.10.10">
    <property type="entry name" value="Winged helix-like DNA-binding domain superfamily/Winged helix DNA-binding domain"/>
    <property type="match status" value="1"/>
</dbReference>
<dbReference type="OrthoDB" id="5829636at2759"/>
<feature type="domain" description="Tc3 transposase DNA binding" evidence="2">
    <location>
        <begin position="3"/>
        <end position="51"/>
    </location>
</feature>
<dbReference type="GO" id="GO:0003677">
    <property type="term" value="F:DNA binding"/>
    <property type="evidence" value="ECO:0007669"/>
    <property type="project" value="InterPro"/>
</dbReference>
<dbReference type="EMBL" id="CAJEWN010000145">
    <property type="protein sequence ID" value="CAD2168794.1"/>
    <property type="molecule type" value="Genomic_DNA"/>
</dbReference>
<dbReference type="GO" id="GO:0005634">
    <property type="term" value="C:nucleus"/>
    <property type="evidence" value="ECO:0007669"/>
    <property type="project" value="UniProtKB-SubCell"/>
</dbReference>
<comment type="subcellular location">
    <subcellularLocation>
        <location evidence="1">Nucleus</location>
    </subcellularLocation>
</comment>
<dbReference type="Pfam" id="PF11427">
    <property type="entry name" value="HTH_Tnp_Tc3_1"/>
    <property type="match status" value="1"/>
</dbReference>